<dbReference type="EMBL" id="CAJVPL010000255">
    <property type="protein sequence ID" value="CAG8474158.1"/>
    <property type="molecule type" value="Genomic_DNA"/>
</dbReference>
<evidence type="ECO:0000313" key="3">
    <source>
        <dbReference type="Proteomes" id="UP000789831"/>
    </source>
</evidence>
<dbReference type="GO" id="GO:0006368">
    <property type="term" value="P:transcription elongation by RNA polymerase II"/>
    <property type="evidence" value="ECO:0007669"/>
    <property type="project" value="InterPro"/>
</dbReference>
<reference evidence="2" key="1">
    <citation type="submission" date="2021-06" db="EMBL/GenBank/DDBJ databases">
        <authorList>
            <person name="Kallberg Y."/>
            <person name="Tangrot J."/>
            <person name="Rosling A."/>
        </authorList>
    </citation>
    <scope>NUCLEOTIDE SEQUENCE</scope>
    <source>
        <strain evidence="2">MT106</strain>
    </source>
</reference>
<dbReference type="GO" id="GO:0016593">
    <property type="term" value="C:Cdc73/Paf1 complex"/>
    <property type="evidence" value="ECO:0007669"/>
    <property type="project" value="InterPro"/>
</dbReference>
<feature type="region of interest" description="Disordered" evidence="1">
    <location>
        <begin position="278"/>
        <end position="399"/>
    </location>
</feature>
<name>A0A9N8W5A9_9GLOM</name>
<protein>
    <submittedName>
        <fullName evidence="2">6859_t:CDS:1</fullName>
    </submittedName>
</protein>
<evidence type="ECO:0000313" key="2">
    <source>
        <dbReference type="EMBL" id="CAG8474158.1"/>
    </source>
</evidence>
<dbReference type="Proteomes" id="UP000789831">
    <property type="component" value="Unassembled WGS sequence"/>
</dbReference>
<proteinExistence type="predicted"/>
<feature type="region of interest" description="Disordered" evidence="1">
    <location>
        <begin position="1"/>
        <end position="93"/>
    </location>
</feature>
<dbReference type="GO" id="GO:0032968">
    <property type="term" value="P:positive regulation of transcription elongation by RNA polymerase II"/>
    <property type="evidence" value="ECO:0007669"/>
    <property type="project" value="TreeGrafter"/>
</dbReference>
<feature type="compositionally biased region" description="Acidic residues" evidence="1">
    <location>
        <begin position="336"/>
        <end position="351"/>
    </location>
</feature>
<organism evidence="2 3">
    <name type="scientific">Ambispora gerdemannii</name>
    <dbReference type="NCBI Taxonomy" id="144530"/>
    <lineage>
        <taxon>Eukaryota</taxon>
        <taxon>Fungi</taxon>
        <taxon>Fungi incertae sedis</taxon>
        <taxon>Mucoromycota</taxon>
        <taxon>Glomeromycotina</taxon>
        <taxon>Glomeromycetes</taxon>
        <taxon>Archaeosporales</taxon>
        <taxon>Ambisporaceae</taxon>
        <taxon>Ambispora</taxon>
    </lineage>
</organism>
<keyword evidence="3" id="KW-1185">Reference proteome</keyword>
<dbReference type="AlphaFoldDB" id="A0A9N8W5A9"/>
<comment type="caution">
    <text evidence="2">The sequence shown here is derived from an EMBL/GenBank/DDBJ whole genome shotgun (WGS) entry which is preliminary data.</text>
</comment>
<dbReference type="PANTHER" id="PTHR23146:SF0">
    <property type="entry name" value="RNA POLYMERASE-ASSOCIATED PROTEIN LEO1"/>
    <property type="match status" value="1"/>
</dbReference>
<dbReference type="InterPro" id="IPR007149">
    <property type="entry name" value="Leo1"/>
</dbReference>
<feature type="compositionally biased region" description="Basic and acidic residues" evidence="1">
    <location>
        <begin position="28"/>
        <end position="43"/>
    </location>
</feature>
<sequence>MSDSDEGTQLTTTIAPLDDSDFDAPPVEEEKQPETKPKTRGSDFDELFGSDNGSSVGGGMPLDTQELFGSGSERSREGTRTSSPKQHSVDHETDYEEVFGSPDVEKSPLLVLPNKHRADAHNRKIFLAKLPTFLAVNSKKFDPHTYNENEDVSDVANMIRWRNAQDESTGELKKQSNAAFVKWSDGSMSLLVGEEILDINITETVDSQEYLMSSHLMTKKSPMAYQMKLKNKMSFRPSTTSGATHRRVTASIASRHVKHQRTKIILTDKDPEMVKKEMEKAEKITRVKRRTGSGARRDYNRSRPSSDGYNRYDRDEYDSNEEESRAARRAMRNNDSYDDDTGFVATDEETEERPKRGKSRTTTKSTSSSSKRKRKNVSESEEDEYDVENDEEELEEPLN</sequence>
<dbReference type="PANTHER" id="PTHR23146">
    <property type="entry name" value="LEO1 PROTEIN"/>
    <property type="match status" value="1"/>
</dbReference>
<accession>A0A9N8W5A9</accession>
<feature type="compositionally biased region" description="Acidic residues" evidence="1">
    <location>
        <begin position="379"/>
        <end position="399"/>
    </location>
</feature>
<dbReference type="Pfam" id="PF04004">
    <property type="entry name" value="Leo1"/>
    <property type="match status" value="1"/>
</dbReference>
<dbReference type="OrthoDB" id="20844at2759"/>
<gene>
    <name evidence="2" type="ORF">AGERDE_LOCUS2892</name>
</gene>
<dbReference type="GO" id="GO:1990269">
    <property type="term" value="F:RNA polymerase II C-terminal domain phosphoserine binding"/>
    <property type="evidence" value="ECO:0007669"/>
    <property type="project" value="TreeGrafter"/>
</dbReference>
<evidence type="ECO:0000256" key="1">
    <source>
        <dbReference type="SAM" id="MobiDB-lite"/>
    </source>
</evidence>